<evidence type="ECO:0000313" key="3">
    <source>
        <dbReference type="Proteomes" id="UP000777440"/>
    </source>
</evidence>
<dbReference type="Gene3D" id="1.10.150.130">
    <property type="match status" value="1"/>
</dbReference>
<sequence>MGRPRKQPGDLGKVSVRSLGDGFRARAMVRDGGGTARYLSATGPTREAAEERLRRKADLLWNEMFVTVDPSSTIAEVGALWLQDVDRDPSLEQSTKEGYAQMFRSVILPRLGAVPLSRFSPGVCHQVLQRIALDRNPAYARSVRRVLSLLMTFSVLHGAIDRNYVTQVPNIKGSGPKYLDLEFDQIVVILNLLRGWRGAGPD</sequence>
<protein>
    <recommendedName>
        <fullName evidence="4">Core-binding (CB) domain-containing protein</fullName>
    </recommendedName>
</protein>
<dbReference type="EMBL" id="JAEUAX010000005">
    <property type="protein sequence ID" value="MBW9110145.1"/>
    <property type="molecule type" value="Genomic_DNA"/>
</dbReference>
<dbReference type="SUPFAM" id="SSF56349">
    <property type="entry name" value="DNA breaking-rejoining enzymes"/>
    <property type="match status" value="1"/>
</dbReference>
<name>A0ABS7I043_9MICO</name>
<dbReference type="InterPro" id="IPR010998">
    <property type="entry name" value="Integrase_recombinase_N"/>
</dbReference>
<organism evidence="2 3">
    <name type="scientific">Microbacterium ureisolvens</name>
    <dbReference type="NCBI Taxonomy" id="2781186"/>
    <lineage>
        <taxon>Bacteria</taxon>
        <taxon>Bacillati</taxon>
        <taxon>Actinomycetota</taxon>
        <taxon>Actinomycetes</taxon>
        <taxon>Micrococcales</taxon>
        <taxon>Microbacteriaceae</taxon>
        <taxon>Microbacterium</taxon>
    </lineage>
</organism>
<evidence type="ECO:0000256" key="1">
    <source>
        <dbReference type="ARBA" id="ARBA00023125"/>
    </source>
</evidence>
<keyword evidence="3" id="KW-1185">Reference proteome</keyword>
<evidence type="ECO:0000313" key="2">
    <source>
        <dbReference type="EMBL" id="MBW9110145.1"/>
    </source>
</evidence>
<comment type="caution">
    <text evidence="2">The sequence shown here is derived from an EMBL/GenBank/DDBJ whole genome shotgun (WGS) entry which is preliminary data.</text>
</comment>
<feature type="non-terminal residue" evidence="2">
    <location>
        <position position="202"/>
    </location>
</feature>
<dbReference type="RefSeq" id="WP_220339540.1">
    <property type="nucleotide sequence ID" value="NZ_JAEUAX010000005.1"/>
</dbReference>
<reference evidence="2 3" key="1">
    <citation type="journal article" date="2021" name="MBio">
        <title>Poor Competitiveness of Bradyrhizobium in Pigeon Pea Root Colonization in Indian Soils.</title>
        <authorList>
            <person name="Chalasani D."/>
            <person name="Basu A."/>
            <person name="Pullabhotla S.V.S.R.N."/>
            <person name="Jorrin B."/>
            <person name="Neal A.L."/>
            <person name="Poole P.S."/>
            <person name="Podile A.R."/>
            <person name="Tkacz A."/>
        </authorList>
    </citation>
    <scope>NUCLEOTIDE SEQUENCE [LARGE SCALE GENOMIC DNA]</scope>
    <source>
        <strain evidence="2 3">HU12</strain>
    </source>
</reference>
<dbReference type="InterPro" id="IPR011010">
    <property type="entry name" value="DNA_brk_join_enz"/>
</dbReference>
<evidence type="ECO:0008006" key="4">
    <source>
        <dbReference type="Google" id="ProtNLM"/>
    </source>
</evidence>
<keyword evidence="1" id="KW-0238">DNA-binding</keyword>
<proteinExistence type="predicted"/>
<dbReference type="Proteomes" id="UP000777440">
    <property type="component" value="Unassembled WGS sequence"/>
</dbReference>
<gene>
    <name evidence="2" type="ORF">JNB61_10210</name>
</gene>
<accession>A0ABS7I043</accession>